<dbReference type="Proteomes" id="UP000807825">
    <property type="component" value="Unassembled WGS sequence"/>
</dbReference>
<name>A0A9D6V4Q3_9BACT</name>
<dbReference type="EMBL" id="JACRDE010000366">
    <property type="protein sequence ID" value="MBI5250600.1"/>
    <property type="molecule type" value="Genomic_DNA"/>
</dbReference>
<protein>
    <submittedName>
        <fullName evidence="1">Uncharacterized protein</fullName>
    </submittedName>
</protein>
<evidence type="ECO:0000313" key="1">
    <source>
        <dbReference type="EMBL" id="MBI5250600.1"/>
    </source>
</evidence>
<proteinExistence type="predicted"/>
<reference evidence="1" key="1">
    <citation type="submission" date="2020-07" db="EMBL/GenBank/DDBJ databases">
        <title>Huge and variable diversity of episymbiotic CPR bacteria and DPANN archaea in groundwater ecosystems.</title>
        <authorList>
            <person name="He C.Y."/>
            <person name="Keren R."/>
            <person name="Whittaker M."/>
            <person name="Farag I.F."/>
            <person name="Doudna J."/>
            <person name="Cate J.H.D."/>
            <person name="Banfield J.F."/>
        </authorList>
    </citation>
    <scope>NUCLEOTIDE SEQUENCE</scope>
    <source>
        <strain evidence="1">NC_groundwater_1664_Pr3_B-0.1um_52_9</strain>
    </source>
</reference>
<accession>A0A9D6V4Q3</accession>
<sequence length="96" mass="11257">MRKYIAAALAFAVVLTAAICEAQYGYYYYYPGYGTYYSPYPLIGPAAPSNPQQYRVGPSPRVYRRWDSMNRYEDFQQHLRSPLNPESPIDYMMRTF</sequence>
<dbReference type="AlphaFoldDB" id="A0A9D6V4Q3"/>
<comment type="caution">
    <text evidence="1">The sequence shown here is derived from an EMBL/GenBank/DDBJ whole genome shotgun (WGS) entry which is preliminary data.</text>
</comment>
<gene>
    <name evidence="1" type="ORF">HY912_14010</name>
</gene>
<evidence type="ECO:0000313" key="2">
    <source>
        <dbReference type="Proteomes" id="UP000807825"/>
    </source>
</evidence>
<organism evidence="1 2">
    <name type="scientific">Desulfomonile tiedjei</name>
    <dbReference type="NCBI Taxonomy" id="2358"/>
    <lineage>
        <taxon>Bacteria</taxon>
        <taxon>Pseudomonadati</taxon>
        <taxon>Thermodesulfobacteriota</taxon>
        <taxon>Desulfomonilia</taxon>
        <taxon>Desulfomonilales</taxon>
        <taxon>Desulfomonilaceae</taxon>
        <taxon>Desulfomonile</taxon>
    </lineage>
</organism>